<comment type="caution">
    <text evidence="4">The sequence shown here is derived from an EMBL/GenBank/DDBJ whole genome shotgun (WGS) entry which is preliminary data.</text>
</comment>
<dbReference type="PIRSF" id="PIRSF015558">
    <property type="entry name" value="Txn_reg_DeoR_prd"/>
    <property type="match status" value="1"/>
</dbReference>
<sequence>MPSTQNLEYEQGAALTHKQRERLAFIDFQLYFLGELRRSDLMERFGISPVVATRTIAQYLSLAPGNCKLDKQKIYRPTPEFKPWHTHSARQALATLAQGLTLSLGHDQGPLLSCELPSELSMPKVEILALVARAIHQGKVIKIRYVSFSSGETEREIIPFALVSNRVRWHVRAFDRKNEKFLDFVLRRILSASILEDDEIAKHESAVADSEWNRIINLELIPHPSLKRPEVVLLDYDMPDGVLRVDVRAANVGYLMKLWAIDCSPDHSASKENKEEFHLWLRDPLSIYGAPSVTLAPGYISPTLAKAS</sequence>
<keyword evidence="5" id="KW-1185">Reference proteome</keyword>
<gene>
    <name evidence="4" type="ORF">N0K08_15875</name>
</gene>
<evidence type="ECO:0000259" key="3">
    <source>
        <dbReference type="Pfam" id="PF26109"/>
    </source>
</evidence>
<name>A0ABT2PNR8_9BURK</name>
<dbReference type="Pfam" id="PF26107">
    <property type="entry name" value="BrxR_CTD"/>
    <property type="match status" value="1"/>
</dbReference>
<evidence type="ECO:0000313" key="5">
    <source>
        <dbReference type="Proteomes" id="UP001525968"/>
    </source>
</evidence>
<dbReference type="EMBL" id="JAODYH010000007">
    <property type="protein sequence ID" value="MCT9812124.1"/>
    <property type="molecule type" value="Genomic_DNA"/>
</dbReference>
<dbReference type="InterPro" id="IPR016634">
    <property type="entry name" value="CapW-like"/>
</dbReference>
<evidence type="ECO:0000259" key="2">
    <source>
        <dbReference type="Pfam" id="PF26107"/>
    </source>
</evidence>
<dbReference type="Pfam" id="PF26109">
    <property type="entry name" value="WHD_BrxR"/>
    <property type="match status" value="1"/>
</dbReference>
<dbReference type="InterPro" id="IPR059019">
    <property type="entry name" value="WHD_CapW"/>
</dbReference>
<feature type="domain" description="WYL" evidence="1">
    <location>
        <begin position="126"/>
        <end position="192"/>
    </location>
</feature>
<dbReference type="Pfam" id="PF13280">
    <property type="entry name" value="WYL"/>
    <property type="match status" value="1"/>
</dbReference>
<accession>A0ABT2PNR8</accession>
<dbReference type="InterPro" id="IPR026881">
    <property type="entry name" value="WYL_dom"/>
</dbReference>
<feature type="domain" description="DNA-binding transcriptional repressor CapW C-terminal dimerisation" evidence="2">
    <location>
        <begin position="216"/>
        <end position="284"/>
    </location>
</feature>
<dbReference type="PANTHER" id="PTHR34580:SF3">
    <property type="entry name" value="PROTEIN PAFB"/>
    <property type="match status" value="1"/>
</dbReference>
<dbReference type="InterPro" id="IPR051534">
    <property type="entry name" value="CBASS_pafABC_assoc_protein"/>
</dbReference>
<proteinExistence type="predicted"/>
<organism evidence="4 5">
    <name type="scientific">Acidovorax bellezanensis</name>
    <dbReference type="NCBI Taxonomy" id="2976702"/>
    <lineage>
        <taxon>Bacteria</taxon>
        <taxon>Pseudomonadati</taxon>
        <taxon>Pseudomonadota</taxon>
        <taxon>Betaproteobacteria</taxon>
        <taxon>Burkholderiales</taxon>
        <taxon>Comamonadaceae</taxon>
        <taxon>Acidovorax</taxon>
    </lineage>
</organism>
<dbReference type="InterPro" id="IPR059020">
    <property type="entry name" value="CapW_CTD"/>
</dbReference>
<feature type="domain" description="DNA-binding transcriptional repressor CapW winged helix-turn-helix" evidence="3">
    <location>
        <begin position="19"/>
        <end position="89"/>
    </location>
</feature>
<dbReference type="Proteomes" id="UP001525968">
    <property type="component" value="Unassembled WGS sequence"/>
</dbReference>
<reference evidence="4 5" key="1">
    <citation type="submission" date="2022-09" db="EMBL/GenBank/DDBJ databases">
        <title>Draft genome of isolate Be4.</title>
        <authorList>
            <person name="Sanchez-Castro I."/>
            <person name="Martinez-Rodriguez P."/>
            <person name="Descostes M."/>
            <person name="Merroun M."/>
        </authorList>
    </citation>
    <scope>NUCLEOTIDE SEQUENCE [LARGE SCALE GENOMIC DNA]</scope>
    <source>
        <strain evidence="4 5">Be4</strain>
    </source>
</reference>
<dbReference type="PANTHER" id="PTHR34580">
    <property type="match status" value="1"/>
</dbReference>
<evidence type="ECO:0000313" key="4">
    <source>
        <dbReference type="EMBL" id="MCT9812124.1"/>
    </source>
</evidence>
<evidence type="ECO:0000259" key="1">
    <source>
        <dbReference type="Pfam" id="PF13280"/>
    </source>
</evidence>
<dbReference type="RefSeq" id="WP_261501362.1">
    <property type="nucleotide sequence ID" value="NZ_JAODYH010000007.1"/>
</dbReference>
<dbReference type="PROSITE" id="PS52050">
    <property type="entry name" value="WYL"/>
    <property type="match status" value="1"/>
</dbReference>
<protein>
    <submittedName>
        <fullName evidence="4">WYL domain-containing protein</fullName>
    </submittedName>
</protein>